<dbReference type="RefSeq" id="WP_102969358.1">
    <property type="nucleotide sequence ID" value="NZ_POSM01000032.1"/>
</dbReference>
<dbReference type="Proteomes" id="UP000236547">
    <property type="component" value="Unassembled WGS sequence"/>
</dbReference>
<organism evidence="1 2">
    <name type="scientific">Vibrio diazotrophicus</name>
    <dbReference type="NCBI Taxonomy" id="685"/>
    <lineage>
        <taxon>Bacteria</taxon>
        <taxon>Pseudomonadati</taxon>
        <taxon>Pseudomonadota</taxon>
        <taxon>Gammaproteobacteria</taxon>
        <taxon>Vibrionales</taxon>
        <taxon>Vibrionaceae</taxon>
        <taxon>Vibrio</taxon>
    </lineage>
</organism>
<accession>A0ABX4W664</accession>
<gene>
    <name evidence="1" type="ORF">C1O25_18030</name>
</gene>
<sequence>MKKIYIAGPMTGLPEFNKPAFYAKADELRKEGFIVLNPAVLPEGLEHHEYMDICLPMVQVADAIYMLFGWENSKGATMEHEYAFDIELPIIYQC</sequence>
<dbReference type="Pfam" id="PF14359">
    <property type="entry name" value="DUF4406"/>
    <property type="match status" value="1"/>
</dbReference>
<protein>
    <submittedName>
        <fullName evidence="1">Nucleoside 2-deoxyribosyltransferase</fullName>
    </submittedName>
</protein>
<proteinExistence type="predicted"/>
<evidence type="ECO:0000313" key="1">
    <source>
        <dbReference type="EMBL" id="PNH99252.1"/>
    </source>
</evidence>
<dbReference type="InterPro" id="IPR025518">
    <property type="entry name" value="DUF4406"/>
</dbReference>
<keyword evidence="2" id="KW-1185">Reference proteome</keyword>
<comment type="caution">
    <text evidence="1">The sequence shown here is derived from an EMBL/GenBank/DDBJ whole genome shotgun (WGS) entry which is preliminary data.</text>
</comment>
<dbReference type="EMBL" id="POSM01000032">
    <property type="protein sequence ID" value="PNH99252.1"/>
    <property type="molecule type" value="Genomic_DNA"/>
</dbReference>
<name>A0ABX4W664_VIBDI</name>
<reference evidence="1 2" key="1">
    <citation type="submission" date="2018-01" db="EMBL/GenBank/DDBJ databases">
        <title>Draft genome sequences of six Vibrio diazotrophicus strains isolated from deep-sea sediments of the Baltic Sea.</title>
        <authorList>
            <person name="Castillo D."/>
            <person name="Vandieken V."/>
            <person name="Chiang O."/>
            <person name="Middelboe M."/>
        </authorList>
    </citation>
    <scope>NUCLEOTIDE SEQUENCE [LARGE SCALE GENOMIC DNA]</scope>
    <source>
        <strain evidence="1 2">65.10M</strain>
    </source>
</reference>
<dbReference type="SUPFAM" id="SSF52309">
    <property type="entry name" value="N-(deoxy)ribosyltransferase-like"/>
    <property type="match status" value="1"/>
</dbReference>
<dbReference type="Gene3D" id="3.40.50.10400">
    <property type="entry name" value="Hypothetical protein PA1492"/>
    <property type="match status" value="1"/>
</dbReference>
<evidence type="ECO:0000313" key="2">
    <source>
        <dbReference type="Proteomes" id="UP000236547"/>
    </source>
</evidence>